<feature type="compositionally biased region" description="Basic and acidic residues" evidence="1">
    <location>
        <begin position="106"/>
        <end position="116"/>
    </location>
</feature>
<feature type="region of interest" description="Disordered" evidence="1">
    <location>
        <begin position="95"/>
        <end position="122"/>
    </location>
</feature>
<dbReference type="PANTHER" id="PTHR32091">
    <property type="entry name" value="EUKARYOTIC TRANSLATION INITIATION FACTOR 4B"/>
    <property type="match status" value="1"/>
</dbReference>
<feature type="compositionally biased region" description="Polar residues" evidence="1">
    <location>
        <begin position="208"/>
        <end position="218"/>
    </location>
</feature>
<feature type="compositionally biased region" description="Acidic residues" evidence="1">
    <location>
        <begin position="10"/>
        <end position="19"/>
    </location>
</feature>
<proteinExistence type="predicted"/>
<feature type="compositionally biased region" description="Polar residues" evidence="1">
    <location>
        <begin position="341"/>
        <end position="352"/>
    </location>
</feature>
<feature type="region of interest" description="Disordered" evidence="1">
    <location>
        <begin position="1"/>
        <end position="58"/>
    </location>
</feature>
<reference evidence="2" key="1">
    <citation type="submission" date="2022-05" db="EMBL/GenBank/DDBJ databases">
        <title>The Musa troglodytarum L. genome provides insights into the mechanism of non-climacteric behaviour and enrichment of carotenoids.</title>
        <authorList>
            <person name="Wang J."/>
        </authorList>
    </citation>
    <scope>NUCLEOTIDE SEQUENCE</scope>
    <source>
        <tissue evidence="2">Leaf</tissue>
    </source>
</reference>
<feature type="compositionally biased region" description="Polar residues" evidence="1">
    <location>
        <begin position="317"/>
        <end position="327"/>
    </location>
</feature>
<feature type="region of interest" description="Disordered" evidence="1">
    <location>
        <begin position="208"/>
        <end position="245"/>
    </location>
</feature>
<dbReference type="AlphaFoldDB" id="A0A9E7ETL1"/>
<gene>
    <name evidence="2" type="ORF">MUK42_02343</name>
</gene>
<organism evidence="2 3">
    <name type="scientific">Musa troglodytarum</name>
    <name type="common">fe'i banana</name>
    <dbReference type="NCBI Taxonomy" id="320322"/>
    <lineage>
        <taxon>Eukaryota</taxon>
        <taxon>Viridiplantae</taxon>
        <taxon>Streptophyta</taxon>
        <taxon>Embryophyta</taxon>
        <taxon>Tracheophyta</taxon>
        <taxon>Spermatophyta</taxon>
        <taxon>Magnoliopsida</taxon>
        <taxon>Liliopsida</taxon>
        <taxon>Zingiberales</taxon>
        <taxon>Musaceae</taxon>
        <taxon>Musa</taxon>
    </lineage>
</organism>
<dbReference type="InterPro" id="IPR010433">
    <property type="entry name" value="EIF-4B_pln"/>
</dbReference>
<feature type="compositionally biased region" description="Basic residues" evidence="1">
    <location>
        <begin position="367"/>
        <end position="381"/>
    </location>
</feature>
<protein>
    <submittedName>
        <fullName evidence="2">Plant specific eukaryotic initiation factor 4B</fullName>
    </submittedName>
</protein>
<dbReference type="EMBL" id="CP097503">
    <property type="protein sequence ID" value="URD82386.1"/>
    <property type="molecule type" value="Genomic_DNA"/>
</dbReference>
<dbReference type="OrthoDB" id="985902at2759"/>
<keyword evidence="2" id="KW-0396">Initiation factor</keyword>
<dbReference type="Pfam" id="PF06273">
    <property type="entry name" value="eIF-4B"/>
    <property type="match status" value="1"/>
</dbReference>
<feature type="compositionally biased region" description="Basic and acidic residues" evidence="1">
    <location>
        <begin position="20"/>
        <end position="58"/>
    </location>
</feature>
<feature type="compositionally biased region" description="Basic and acidic residues" evidence="1">
    <location>
        <begin position="235"/>
        <end position="245"/>
    </location>
</feature>
<dbReference type="GO" id="GO:0003743">
    <property type="term" value="F:translation initiation factor activity"/>
    <property type="evidence" value="ECO:0007669"/>
    <property type="project" value="UniProtKB-KW"/>
</dbReference>
<accession>A0A9E7ETL1</accession>
<evidence type="ECO:0000313" key="3">
    <source>
        <dbReference type="Proteomes" id="UP001055439"/>
    </source>
</evidence>
<dbReference type="Proteomes" id="UP001055439">
    <property type="component" value="Chromosome 10"/>
</dbReference>
<dbReference type="GO" id="GO:0003729">
    <property type="term" value="F:mRNA binding"/>
    <property type="evidence" value="ECO:0007669"/>
    <property type="project" value="TreeGrafter"/>
</dbReference>
<evidence type="ECO:0000256" key="1">
    <source>
        <dbReference type="SAM" id="MobiDB-lite"/>
    </source>
</evidence>
<evidence type="ECO:0000313" key="2">
    <source>
        <dbReference type="EMBL" id="URD82386.1"/>
    </source>
</evidence>
<keyword evidence="2" id="KW-0648">Protein biosynthesis</keyword>
<feature type="region of interest" description="Disordered" evidence="1">
    <location>
        <begin position="317"/>
        <end position="381"/>
    </location>
</feature>
<name>A0A9E7ETL1_9LILI</name>
<dbReference type="PANTHER" id="PTHR32091:SF17">
    <property type="entry name" value="EUKARYOTIC TRANSLATION INITIATION FACTOR 4B3"/>
    <property type="match status" value="1"/>
</dbReference>
<keyword evidence="3" id="KW-1185">Reference proteome</keyword>
<sequence>MASFSFSWADEVEREEQEELEKAKGKDAGEEDEKQQPERKADPFGSARPREVVLEEKGVDWRKLDQELDAHSNLRNDKKLTGNVSLAASSISKKEDPLVGLGNHTDQMKPEHDPRSIRSQKHQNAVLAPPLRFLPKNIAPLLGHTHRGQSYPQNATLDSGLLSRHPCNSNTNTVPHFAVDPALGLSRAPQYSLSMAERSQLRMQPNTGTLKHSRQMGSNCKVGGTGNNEMNLRNNHKDDGIRRGDHGKETRFLVAGEELQVDGRRILSDLNTGRTNAKKTHRVGESQAVKKKSCIQELTDKAIEPPQMWIMKTKQNNDCLRSDSPGTENKVDDEGVELVGLSTSENASSGKNNHNRKRGLHSAPQSGRHRRKQRNQAGLHK</sequence>